<sequence length="734" mass="77813">MAFVGAPVSVGRLAGGRPDQTAWVGSRIRAPGAAAARRRVVAARRGAPRMDAAAPESSAVPAELMQTGEPFTDKAVNTIRFLAVDAVEKAQSGHPGMPMGMAPTAFALWDRHLRFNPRNPKFINRDRFVLSAGHGSMLIYSLLYLYGFASVSLEDIQQFRQLNSATPGHPESNDTPGVEVTTGPLGQGICNAVGMAIAEAHAAATYNTDEFTIIDNYTYCIMGDGCVMEGMSSEACSLAGHLGLGKLIAIYDDNSISIDGSTDLAMSEDTSDRYRSYGWQVLDVPNGNSDLASIEKAIEEAKACTDKPTLINIVTTIGFGSPNKGNTAASHGSALGEEEVALTRQALNWRYKPFEVPDEVLTHCRQKVETGAALQADWEALFARYAAAEPEKAAAFESAVVEGALPGDWEAKMQAFAADADGMATRKASAGLLQILAAALPNLVGGSADLAPSNLTLIEDSTDFSATDRAGRNIRYGVREHAMAAATNGIIAAGYGLRPYCATFTIFTDYAKAAMRLAALSHLGVLYVTTHDSVGCGEDGPTHQSIEQLATFRAMPNMQVFRPADATETAAAYAVGLHAKTTPTLLVLTRQGTGKLDEGSYDGAKRGGYVLSDNSPDGESPQLLLIATGSEVDVIVGAAKRLRADGLTVRTVSLPCWEVFEAQPAEYKEAVLPPAVGRERRLSVEAAAAFGWSRYADHAVSIEQFGRSGPGEEVLAYFGFTPDAVADRARALVV</sequence>
<evidence type="ECO:0000313" key="2">
    <source>
        <dbReference type="Proteomes" id="UP000798662"/>
    </source>
</evidence>
<organism evidence="1 2">
    <name type="scientific">Pyropia yezoensis</name>
    <name type="common">Susabi-nori</name>
    <name type="synonym">Porphyra yezoensis</name>
    <dbReference type="NCBI Taxonomy" id="2788"/>
    <lineage>
        <taxon>Eukaryota</taxon>
        <taxon>Rhodophyta</taxon>
        <taxon>Bangiophyceae</taxon>
        <taxon>Bangiales</taxon>
        <taxon>Bangiaceae</taxon>
        <taxon>Pyropia</taxon>
    </lineage>
</organism>
<keyword evidence="2" id="KW-1185">Reference proteome</keyword>
<comment type="caution">
    <text evidence="1">The sequence shown here is derived from an EMBL/GenBank/DDBJ whole genome shotgun (WGS) entry which is preliminary data.</text>
</comment>
<accession>A0ACC3CEI0</accession>
<evidence type="ECO:0000313" key="1">
    <source>
        <dbReference type="EMBL" id="KAK1868592.1"/>
    </source>
</evidence>
<dbReference type="EMBL" id="CM020620">
    <property type="protein sequence ID" value="KAK1868592.1"/>
    <property type="molecule type" value="Genomic_DNA"/>
</dbReference>
<gene>
    <name evidence="1" type="ORF">I4F81_011076</name>
</gene>
<name>A0ACC3CEI0_PYRYE</name>
<reference evidence="1" key="1">
    <citation type="submission" date="2019-11" db="EMBL/GenBank/DDBJ databases">
        <title>Nori genome reveals adaptations in red seaweeds to the harsh intertidal environment.</title>
        <authorList>
            <person name="Wang D."/>
            <person name="Mao Y."/>
        </authorList>
    </citation>
    <scope>NUCLEOTIDE SEQUENCE</scope>
    <source>
        <tissue evidence="1">Gametophyte</tissue>
    </source>
</reference>
<proteinExistence type="predicted"/>
<dbReference type="Proteomes" id="UP000798662">
    <property type="component" value="Chromosome 3"/>
</dbReference>
<protein>
    <submittedName>
        <fullName evidence="1">Uncharacterized protein</fullName>
    </submittedName>
</protein>